<dbReference type="EMBL" id="FNQM01000002">
    <property type="protein sequence ID" value="SDZ89350.1"/>
    <property type="molecule type" value="Genomic_DNA"/>
</dbReference>
<proteinExistence type="predicted"/>
<evidence type="ECO:0000313" key="1">
    <source>
        <dbReference type="EMBL" id="SDZ89350.1"/>
    </source>
</evidence>
<reference evidence="1 2" key="1">
    <citation type="submission" date="2016-10" db="EMBL/GenBank/DDBJ databases">
        <authorList>
            <person name="de Groot N.N."/>
        </authorList>
    </citation>
    <scope>NUCLEOTIDE SEQUENCE [LARGE SCALE GENOMIC DNA]</scope>
    <source>
        <strain evidence="1 2">DSM 15345</strain>
    </source>
</reference>
<accession>A0A1H3WQX4</accession>
<organism evidence="1 2">
    <name type="scientific">Rubrimonas cliftonensis</name>
    <dbReference type="NCBI Taxonomy" id="89524"/>
    <lineage>
        <taxon>Bacteria</taxon>
        <taxon>Pseudomonadati</taxon>
        <taxon>Pseudomonadota</taxon>
        <taxon>Alphaproteobacteria</taxon>
        <taxon>Rhodobacterales</taxon>
        <taxon>Paracoccaceae</taxon>
        <taxon>Rubrimonas</taxon>
    </lineage>
</organism>
<protein>
    <recommendedName>
        <fullName evidence="3">General secretion pathway protein GspK</fullName>
    </recommendedName>
</protein>
<gene>
    <name evidence="1" type="ORF">SAMN05444370_10274</name>
</gene>
<keyword evidence="2" id="KW-1185">Reference proteome</keyword>
<dbReference type="RefSeq" id="WP_093248332.1">
    <property type="nucleotide sequence ID" value="NZ_FNQM01000002.1"/>
</dbReference>
<evidence type="ECO:0008006" key="3">
    <source>
        <dbReference type="Google" id="ProtNLM"/>
    </source>
</evidence>
<evidence type="ECO:0000313" key="2">
    <source>
        <dbReference type="Proteomes" id="UP000198703"/>
    </source>
</evidence>
<name>A0A1H3WQX4_9RHOB</name>
<dbReference type="Proteomes" id="UP000198703">
    <property type="component" value="Unassembled WGS sequence"/>
</dbReference>
<sequence>MGRREGGGRPGGGRGAAAGFALVAALGFGLALAALAAGLTRDSRGAVAAAAGAVGAAEARAAAEAGLWRAAAALSASAARRAGPPPPPLDGAPQPWSFEGVTVRVTARAEDARVDLNRADARELAAAAQAAGLAEPEAFAAAVLARRRALAAAGIPWSLDAVAFPTVETARGLAPAALWPALAERLTAHGRRTPATVEAAEPDPVPAPGRAYALRAEAETPAGARAAVAAVVTLEGPNGFRVVEWRGAVPLGPPAPRAAP</sequence>
<dbReference type="AlphaFoldDB" id="A0A1H3WQX4"/>